<proteinExistence type="predicted"/>
<reference evidence="2 3" key="1">
    <citation type="submission" date="2021-04" db="EMBL/GenBank/DDBJ databases">
        <title>The genome sequence of type strain Ideonella paludis KCTC 32238.</title>
        <authorList>
            <person name="Liu Y."/>
        </authorList>
    </citation>
    <scope>NUCLEOTIDE SEQUENCE [LARGE SCALE GENOMIC DNA]</scope>
    <source>
        <strain evidence="2 3">KCTC 32238</strain>
    </source>
</reference>
<sequence>MSAPDRALRHALLAALLMLLCALLAWSLTPRRKLVEVQGRLQLEQIMPKAFGEWTEVPATASVVNPQQAEQLSRIYSQTLSRVYVNRQGQRVMLSLAYGEDQRDGMQLHYPEVCYPAQGFRLLSQEKATLPLGGASLPIKRLSTQLGNSRRESVTYWTLVGDQPFSGGIAKKLTEMRYGLRGLIPDGLLFRVSSIELNPEEGYAVHQRFAQSLFATLPAAERVRLMGQVAAVQP</sequence>
<organism evidence="2 3">
    <name type="scientific">Ideonella paludis</name>
    <dbReference type="NCBI Taxonomy" id="1233411"/>
    <lineage>
        <taxon>Bacteria</taxon>
        <taxon>Pseudomonadati</taxon>
        <taxon>Pseudomonadota</taxon>
        <taxon>Betaproteobacteria</taxon>
        <taxon>Burkholderiales</taxon>
        <taxon>Sphaerotilaceae</taxon>
        <taxon>Ideonella</taxon>
    </lineage>
</organism>
<name>A0ABS5DRG1_9BURK</name>
<keyword evidence="3" id="KW-1185">Reference proteome</keyword>
<evidence type="ECO:0000313" key="3">
    <source>
        <dbReference type="Proteomes" id="UP000672097"/>
    </source>
</evidence>
<dbReference type="InterPro" id="IPR054653">
    <property type="entry name" value="EpsI_type_B_pred"/>
</dbReference>
<comment type="caution">
    <text evidence="2">The sequence shown here is derived from an EMBL/GenBank/DDBJ whole genome shotgun (WGS) entry which is preliminary data.</text>
</comment>
<dbReference type="Proteomes" id="UP000672097">
    <property type="component" value="Unassembled WGS sequence"/>
</dbReference>
<accession>A0ABS5DRG1</accession>
<dbReference type="InterPro" id="IPR014263">
    <property type="entry name" value="Methanolan_biosynth_EpsI"/>
</dbReference>
<dbReference type="EMBL" id="JAGQDG010000001">
    <property type="protein sequence ID" value="MBQ0933717.1"/>
    <property type="molecule type" value="Genomic_DNA"/>
</dbReference>
<evidence type="ECO:0000313" key="2">
    <source>
        <dbReference type="EMBL" id="MBQ0933717.1"/>
    </source>
</evidence>
<evidence type="ECO:0000259" key="1">
    <source>
        <dbReference type="Pfam" id="PF11984"/>
    </source>
</evidence>
<protein>
    <submittedName>
        <fullName evidence="2">EpsI family protein</fullName>
    </submittedName>
</protein>
<dbReference type="RefSeq" id="WP_210804950.1">
    <property type="nucleotide sequence ID" value="NZ_JAGQDG010000001.1"/>
</dbReference>
<feature type="domain" description="Methanolan biosynthesis EpsI" evidence="1">
    <location>
        <begin position="13"/>
        <end position="219"/>
    </location>
</feature>
<dbReference type="NCBIfam" id="TIGR02914">
    <property type="entry name" value="EpsI_fam"/>
    <property type="match status" value="1"/>
</dbReference>
<dbReference type="Pfam" id="PF11984">
    <property type="entry name" value="DUF3485"/>
    <property type="match status" value="1"/>
</dbReference>
<dbReference type="NCBIfam" id="NF045609">
    <property type="entry name" value="EpsI_type_B"/>
    <property type="match status" value="1"/>
</dbReference>
<gene>
    <name evidence="2" type="ORF">KAK11_00145</name>
</gene>